<comment type="caution">
    <text evidence="3">The sequence shown here is derived from an EMBL/GenBank/DDBJ whole genome shotgun (WGS) entry which is preliminary data.</text>
</comment>
<organism evidence="3 4">
    <name type="scientific">Triangularia verruculosa</name>
    <dbReference type="NCBI Taxonomy" id="2587418"/>
    <lineage>
        <taxon>Eukaryota</taxon>
        <taxon>Fungi</taxon>
        <taxon>Dikarya</taxon>
        <taxon>Ascomycota</taxon>
        <taxon>Pezizomycotina</taxon>
        <taxon>Sordariomycetes</taxon>
        <taxon>Sordariomycetidae</taxon>
        <taxon>Sordariales</taxon>
        <taxon>Podosporaceae</taxon>
        <taxon>Triangularia</taxon>
    </lineage>
</organism>
<evidence type="ECO:0000313" key="4">
    <source>
        <dbReference type="Proteomes" id="UP001303160"/>
    </source>
</evidence>
<keyword evidence="4" id="KW-1185">Reference proteome</keyword>
<feature type="signal peptide" evidence="1">
    <location>
        <begin position="1"/>
        <end position="19"/>
    </location>
</feature>
<dbReference type="AlphaFoldDB" id="A0AAN6XC15"/>
<reference evidence="3" key="1">
    <citation type="journal article" date="2023" name="Mol. Phylogenet. Evol.">
        <title>Genome-scale phylogeny and comparative genomics of the fungal order Sordariales.</title>
        <authorList>
            <person name="Hensen N."/>
            <person name="Bonometti L."/>
            <person name="Westerberg I."/>
            <person name="Brannstrom I.O."/>
            <person name="Guillou S."/>
            <person name="Cros-Aarteil S."/>
            <person name="Calhoun S."/>
            <person name="Haridas S."/>
            <person name="Kuo A."/>
            <person name="Mondo S."/>
            <person name="Pangilinan J."/>
            <person name="Riley R."/>
            <person name="LaButti K."/>
            <person name="Andreopoulos B."/>
            <person name="Lipzen A."/>
            <person name="Chen C."/>
            <person name="Yan M."/>
            <person name="Daum C."/>
            <person name="Ng V."/>
            <person name="Clum A."/>
            <person name="Steindorff A."/>
            <person name="Ohm R.A."/>
            <person name="Martin F."/>
            <person name="Silar P."/>
            <person name="Natvig D.O."/>
            <person name="Lalanne C."/>
            <person name="Gautier V."/>
            <person name="Ament-Velasquez S.L."/>
            <person name="Kruys A."/>
            <person name="Hutchinson M.I."/>
            <person name="Powell A.J."/>
            <person name="Barry K."/>
            <person name="Miller A.N."/>
            <person name="Grigoriev I.V."/>
            <person name="Debuchy R."/>
            <person name="Gladieux P."/>
            <person name="Hiltunen Thoren M."/>
            <person name="Johannesson H."/>
        </authorList>
    </citation>
    <scope>NUCLEOTIDE SEQUENCE</scope>
    <source>
        <strain evidence="3">CBS 315.58</strain>
    </source>
</reference>
<name>A0AAN6XC15_9PEZI</name>
<accession>A0AAN6XC15</accession>
<protein>
    <submittedName>
        <fullName evidence="3">Necrosis-inducing factor-domain-containing protein</fullName>
    </submittedName>
</protein>
<feature type="domain" description="Ecp2 effector protein-like" evidence="2">
    <location>
        <begin position="82"/>
        <end position="185"/>
    </location>
</feature>
<sequence>MIIAGLFIAFTALFALGHAAAVDQSKESDIFAQAGPDRQTFRLGYDVVPGSNKVSEGVWFSPYQITNVTRSVAHKLAALDDHCEESEGIHPETNPNSPLSNDCQVIYDRIVGPGTWTVSMWIHHQLVEYNSCAYGVNAFTSKSGRAIFAYIGNEDIRDVLRRSMDKHSIDYDGCERVGTWGQFICRPFDAEVEWDIYHQKGWTGDEVCR</sequence>
<gene>
    <name evidence="3" type="ORF">QBC40DRAFT_333367</name>
</gene>
<reference evidence="3" key="2">
    <citation type="submission" date="2023-05" db="EMBL/GenBank/DDBJ databases">
        <authorList>
            <consortium name="Lawrence Berkeley National Laboratory"/>
            <person name="Steindorff A."/>
            <person name="Hensen N."/>
            <person name="Bonometti L."/>
            <person name="Westerberg I."/>
            <person name="Brannstrom I.O."/>
            <person name="Guillou S."/>
            <person name="Cros-Aarteil S."/>
            <person name="Calhoun S."/>
            <person name="Haridas S."/>
            <person name="Kuo A."/>
            <person name="Mondo S."/>
            <person name="Pangilinan J."/>
            <person name="Riley R."/>
            <person name="Labutti K."/>
            <person name="Andreopoulos B."/>
            <person name="Lipzen A."/>
            <person name="Chen C."/>
            <person name="Yanf M."/>
            <person name="Daum C."/>
            <person name="Ng V."/>
            <person name="Clum A."/>
            <person name="Ohm R."/>
            <person name="Martin F."/>
            <person name="Silar P."/>
            <person name="Natvig D."/>
            <person name="Lalanne C."/>
            <person name="Gautier V."/>
            <person name="Ament-Velasquez S.L."/>
            <person name="Kruys A."/>
            <person name="Hutchinson M.I."/>
            <person name="Powell A.J."/>
            <person name="Barry K."/>
            <person name="Miller A.N."/>
            <person name="Grigoriev I.V."/>
            <person name="Debuchy R."/>
            <person name="Gladieux P."/>
            <person name="Thoren M.H."/>
            <person name="Johannesson H."/>
        </authorList>
    </citation>
    <scope>NUCLEOTIDE SEQUENCE</scope>
    <source>
        <strain evidence="3">CBS 315.58</strain>
    </source>
</reference>
<evidence type="ECO:0000313" key="3">
    <source>
        <dbReference type="EMBL" id="KAK4197546.1"/>
    </source>
</evidence>
<dbReference type="Pfam" id="PF14856">
    <property type="entry name" value="Hce2"/>
    <property type="match status" value="1"/>
</dbReference>
<dbReference type="EMBL" id="MU863961">
    <property type="protein sequence ID" value="KAK4197546.1"/>
    <property type="molecule type" value="Genomic_DNA"/>
</dbReference>
<dbReference type="InterPro" id="IPR029226">
    <property type="entry name" value="Ecp2-like"/>
</dbReference>
<evidence type="ECO:0000259" key="2">
    <source>
        <dbReference type="Pfam" id="PF14856"/>
    </source>
</evidence>
<keyword evidence="1" id="KW-0732">Signal</keyword>
<dbReference type="Proteomes" id="UP001303160">
    <property type="component" value="Unassembled WGS sequence"/>
</dbReference>
<evidence type="ECO:0000256" key="1">
    <source>
        <dbReference type="SAM" id="SignalP"/>
    </source>
</evidence>
<proteinExistence type="predicted"/>
<feature type="chain" id="PRO_5043013813" evidence="1">
    <location>
        <begin position="20"/>
        <end position="209"/>
    </location>
</feature>